<evidence type="ECO:0000313" key="4">
    <source>
        <dbReference type="Proteomes" id="UP000554482"/>
    </source>
</evidence>
<dbReference type="InterPro" id="IPR012337">
    <property type="entry name" value="RNaseH-like_sf"/>
</dbReference>
<name>A0A7J6WQT4_THATH</name>
<dbReference type="PANTHER" id="PTHR23272">
    <property type="entry name" value="BED FINGER-RELATED"/>
    <property type="match status" value="1"/>
</dbReference>
<dbReference type="GO" id="GO:0003677">
    <property type="term" value="F:DNA binding"/>
    <property type="evidence" value="ECO:0007669"/>
    <property type="project" value="InterPro"/>
</dbReference>
<dbReference type="EMBL" id="JABWDY010012135">
    <property type="protein sequence ID" value="KAF5199323.1"/>
    <property type="molecule type" value="Genomic_DNA"/>
</dbReference>
<comment type="caution">
    <text evidence="3">The sequence shown here is derived from an EMBL/GenBank/DDBJ whole genome shotgun (WGS) entry which is preliminary data.</text>
</comment>
<evidence type="ECO:0000259" key="1">
    <source>
        <dbReference type="Pfam" id="PF05699"/>
    </source>
</evidence>
<feature type="domain" description="hAT-like transposase RNase-H fold" evidence="2">
    <location>
        <begin position="1"/>
        <end position="43"/>
    </location>
</feature>
<dbReference type="InterPro" id="IPR025525">
    <property type="entry name" value="hAT-like_transposase_RNase-H"/>
</dbReference>
<keyword evidence="4" id="KW-1185">Reference proteome</keyword>
<evidence type="ECO:0000259" key="2">
    <source>
        <dbReference type="Pfam" id="PF14372"/>
    </source>
</evidence>
<feature type="domain" description="HAT C-terminal dimerisation" evidence="1">
    <location>
        <begin position="95"/>
        <end position="151"/>
    </location>
</feature>
<dbReference type="Proteomes" id="UP000554482">
    <property type="component" value="Unassembled WGS sequence"/>
</dbReference>
<dbReference type="PANTHER" id="PTHR23272:SF161">
    <property type="entry name" value="ZINC FINGER BED DOMAIN-CONTAINING PROTEIN RICESLEEPER 1-LIKE"/>
    <property type="match status" value="1"/>
</dbReference>
<dbReference type="AlphaFoldDB" id="A0A7J6WQT4"/>
<dbReference type="OrthoDB" id="1718237at2759"/>
<dbReference type="Pfam" id="PF05699">
    <property type="entry name" value="Dimer_Tnp_hAT"/>
    <property type="match status" value="1"/>
</dbReference>
<dbReference type="InterPro" id="IPR008906">
    <property type="entry name" value="HATC_C_dom"/>
</dbReference>
<dbReference type="Pfam" id="PF14372">
    <property type="entry name" value="hAT-like_RNase-H"/>
    <property type="match status" value="1"/>
</dbReference>
<protein>
    <submittedName>
        <fullName evidence="3">Zinc finger bed domain-containing protein daysleeper</fullName>
    </submittedName>
</protein>
<dbReference type="SUPFAM" id="SSF53098">
    <property type="entry name" value="Ribonuclease H-like"/>
    <property type="match status" value="1"/>
</dbReference>
<sequence>MVFDPRRKMEYVSFCFKELYGDSIAKVMLDKVNHELIELFNFYASLYPSLGVRTQSQSQASIVVDDGDDDEDVVAIVSRFQKHLEEKEDLTSKSEVERYLGEHCEKGGDVFDILDWWKNNSTRYKVLSQIVRDVLAVPVSSVASENAFSMGG</sequence>
<accession>A0A7J6WQT4</accession>
<gene>
    <name evidence="3" type="ORF">FRX31_011090</name>
</gene>
<organism evidence="3 4">
    <name type="scientific">Thalictrum thalictroides</name>
    <name type="common">Rue-anemone</name>
    <name type="synonym">Anemone thalictroides</name>
    <dbReference type="NCBI Taxonomy" id="46969"/>
    <lineage>
        <taxon>Eukaryota</taxon>
        <taxon>Viridiplantae</taxon>
        <taxon>Streptophyta</taxon>
        <taxon>Embryophyta</taxon>
        <taxon>Tracheophyta</taxon>
        <taxon>Spermatophyta</taxon>
        <taxon>Magnoliopsida</taxon>
        <taxon>Ranunculales</taxon>
        <taxon>Ranunculaceae</taxon>
        <taxon>Thalictroideae</taxon>
        <taxon>Thalictrum</taxon>
    </lineage>
</organism>
<dbReference type="GO" id="GO:0046983">
    <property type="term" value="F:protein dimerization activity"/>
    <property type="evidence" value="ECO:0007669"/>
    <property type="project" value="InterPro"/>
</dbReference>
<evidence type="ECO:0000313" key="3">
    <source>
        <dbReference type="EMBL" id="KAF5199323.1"/>
    </source>
</evidence>
<proteinExistence type="predicted"/>
<reference evidence="3 4" key="1">
    <citation type="submission" date="2020-06" db="EMBL/GenBank/DDBJ databases">
        <title>Transcriptomic and genomic resources for Thalictrum thalictroides and T. hernandezii: Facilitating candidate gene discovery in an emerging model plant lineage.</title>
        <authorList>
            <person name="Arias T."/>
            <person name="Riano-Pachon D.M."/>
            <person name="Di Stilio V.S."/>
        </authorList>
    </citation>
    <scope>NUCLEOTIDE SEQUENCE [LARGE SCALE GENOMIC DNA]</scope>
    <source>
        <strain evidence="4">cv. WT478/WT964</strain>
        <tissue evidence="3">Leaves</tissue>
    </source>
</reference>